<gene>
    <name evidence="6" type="ORF">EVA_13856</name>
</gene>
<dbReference type="SUPFAM" id="SSF48452">
    <property type="entry name" value="TPR-like"/>
    <property type="match status" value="1"/>
</dbReference>
<proteinExistence type="predicted"/>
<dbReference type="EMBL" id="AMCI01004463">
    <property type="protein sequence ID" value="EJW98037.1"/>
    <property type="molecule type" value="Genomic_DNA"/>
</dbReference>
<dbReference type="InterPro" id="IPR012944">
    <property type="entry name" value="SusD_RagB_dom"/>
</dbReference>
<dbReference type="Pfam" id="PF07980">
    <property type="entry name" value="SusD_RagB"/>
    <property type="match status" value="1"/>
</dbReference>
<accession>J9G8G1</accession>
<evidence type="ECO:0000256" key="3">
    <source>
        <dbReference type="ARBA" id="ARBA00023136"/>
    </source>
</evidence>
<dbReference type="InterPro" id="IPR011990">
    <property type="entry name" value="TPR-like_helical_dom_sf"/>
</dbReference>
<evidence type="ECO:0000256" key="4">
    <source>
        <dbReference type="ARBA" id="ARBA00023237"/>
    </source>
</evidence>
<reference evidence="6" key="1">
    <citation type="journal article" date="2012" name="PLoS ONE">
        <title>Gene sets for utilization of primary and secondary nutrition supplies in the distal gut of endangered iberian lynx.</title>
        <authorList>
            <person name="Alcaide M."/>
            <person name="Messina E."/>
            <person name="Richter M."/>
            <person name="Bargiela R."/>
            <person name="Peplies J."/>
            <person name="Huws S.A."/>
            <person name="Newbold C.J."/>
            <person name="Golyshin P.N."/>
            <person name="Simon M.A."/>
            <person name="Lopez G."/>
            <person name="Yakimov M.M."/>
            <person name="Ferrer M."/>
        </authorList>
    </citation>
    <scope>NUCLEOTIDE SEQUENCE</scope>
</reference>
<feature type="non-terminal residue" evidence="6">
    <location>
        <position position="278"/>
    </location>
</feature>
<sequence length="278" mass="31783">MTPVADIEALLIADLKECIELLPASWAGEDLARATSGAAATLLGKIYMRNHDYANAKTYIDMVLNSGQYQLEEDFKYVWSENNKYGKEMIFALLHETGTNAAEIACHFGPSDHPDVPGRWQYYGVSLPFWRSYDNEDPRREFFYYDYTGDAKRDDKSDYGFHYMVPAEGQVEVPNDTTKFMQNVATMKYTYDMISDAYYDGRTICIFRLADVILCKAEIENNLNGPAAALPYLNQIRHRAGAPEYGKHARFAVPADKEAMNEAILKERGYELVFEFQR</sequence>
<name>J9G8G1_9ZZZZ</name>
<dbReference type="GO" id="GO:0009279">
    <property type="term" value="C:cell outer membrane"/>
    <property type="evidence" value="ECO:0007669"/>
    <property type="project" value="UniProtKB-SubCell"/>
</dbReference>
<dbReference type="Gene3D" id="1.25.40.390">
    <property type="match status" value="1"/>
</dbReference>
<keyword evidence="4" id="KW-0998">Cell outer membrane</keyword>
<keyword evidence="3" id="KW-0472">Membrane</keyword>
<organism evidence="6">
    <name type="scientific">gut metagenome</name>
    <dbReference type="NCBI Taxonomy" id="749906"/>
    <lineage>
        <taxon>unclassified sequences</taxon>
        <taxon>metagenomes</taxon>
        <taxon>organismal metagenomes</taxon>
    </lineage>
</organism>
<evidence type="ECO:0000259" key="5">
    <source>
        <dbReference type="Pfam" id="PF07980"/>
    </source>
</evidence>
<comment type="caution">
    <text evidence="6">The sequence shown here is derived from an EMBL/GenBank/DDBJ whole genome shotgun (WGS) entry which is preliminary data.</text>
</comment>
<feature type="domain" description="RagB/SusD" evidence="5">
    <location>
        <begin position="132"/>
        <end position="278"/>
    </location>
</feature>
<keyword evidence="2" id="KW-0732">Signal</keyword>
<evidence type="ECO:0000256" key="1">
    <source>
        <dbReference type="ARBA" id="ARBA00004442"/>
    </source>
</evidence>
<dbReference type="AlphaFoldDB" id="J9G8G1"/>
<evidence type="ECO:0000313" key="6">
    <source>
        <dbReference type="EMBL" id="EJW98037.1"/>
    </source>
</evidence>
<comment type="subcellular location">
    <subcellularLocation>
        <location evidence="1">Cell outer membrane</location>
    </subcellularLocation>
</comment>
<protein>
    <submittedName>
        <fullName evidence="6">RagB/SusD domain-containing protein</fullName>
    </submittedName>
</protein>
<evidence type="ECO:0000256" key="2">
    <source>
        <dbReference type="ARBA" id="ARBA00022729"/>
    </source>
</evidence>